<protein>
    <submittedName>
        <fullName evidence="1">Uncharacterized protein</fullName>
    </submittedName>
</protein>
<gene>
    <name evidence="1" type="ORF">S03H2_49226</name>
</gene>
<dbReference type="EMBL" id="BARU01031091">
    <property type="protein sequence ID" value="GAH70727.1"/>
    <property type="molecule type" value="Genomic_DNA"/>
</dbReference>
<proteinExistence type="predicted"/>
<dbReference type="AlphaFoldDB" id="X1HML0"/>
<comment type="caution">
    <text evidence="1">The sequence shown here is derived from an EMBL/GenBank/DDBJ whole genome shotgun (WGS) entry which is preliminary data.</text>
</comment>
<reference evidence="1" key="1">
    <citation type="journal article" date="2014" name="Front. Microbiol.">
        <title>High frequency of phylogenetically diverse reductive dehalogenase-homologous genes in deep subseafloor sedimentary metagenomes.</title>
        <authorList>
            <person name="Kawai M."/>
            <person name="Futagami T."/>
            <person name="Toyoda A."/>
            <person name="Takaki Y."/>
            <person name="Nishi S."/>
            <person name="Hori S."/>
            <person name="Arai W."/>
            <person name="Tsubouchi T."/>
            <person name="Morono Y."/>
            <person name="Uchiyama I."/>
            <person name="Ito T."/>
            <person name="Fujiyama A."/>
            <person name="Inagaki F."/>
            <person name="Takami H."/>
        </authorList>
    </citation>
    <scope>NUCLEOTIDE SEQUENCE</scope>
    <source>
        <strain evidence="1">Expedition CK06-06</strain>
    </source>
</reference>
<organism evidence="1">
    <name type="scientific">marine sediment metagenome</name>
    <dbReference type="NCBI Taxonomy" id="412755"/>
    <lineage>
        <taxon>unclassified sequences</taxon>
        <taxon>metagenomes</taxon>
        <taxon>ecological metagenomes</taxon>
    </lineage>
</organism>
<evidence type="ECO:0000313" key="1">
    <source>
        <dbReference type="EMBL" id="GAH70727.1"/>
    </source>
</evidence>
<accession>X1HML0</accession>
<sequence>MASFICKTHNVKLEIKGNRRIFDTPPGSYGSLEQCSLLTLNPPRQGKFGKCEIKQVEK</sequence>
<name>X1HML0_9ZZZZ</name>